<dbReference type="Pfam" id="PF01425">
    <property type="entry name" value="Amidase"/>
    <property type="match status" value="1"/>
</dbReference>
<protein>
    <recommendedName>
        <fullName evidence="2">Amidase domain-containing protein</fullName>
    </recommendedName>
</protein>
<organism evidence="3">
    <name type="scientific">Capitella teleta</name>
    <name type="common">Polychaete worm</name>
    <dbReference type="NCBI Taxonomy" id="283909"/>
    <lineage>
        <taxon>Eukaryota</taxon>
        <taxon>Metazoa</taxon>
        <taxon>Spiralia</taxon>
        <taxon>Lophotrochozoa</taxon>
        <taxon>Annelida</taxon>
        <taxon>Polychaeta</taxon>
        <taxon>Sedentaria</taxon>
        <taxon>Scolecida</taxon>
        <taxon>Capitellidae</taxon>
        <taxon>Capitella</taxon>
    </lineage>
</organism>
<accession>R7UJ03</accession>
<dbReference type="OrthoDB" id="6428749at2759"/>
<evidence type="ECO:0000259" key="2">
    <source>
        <dbReference type="Pfam" id="PF01425"/>
    </source>
</evidence>
<dbReference type="SUPFAM" id="SSF75304">
    <property type="entry name" value="Amidase signature (AS) enzymes"/>
    <property type="match status" value="1"/>
</dbReference>
<evidence type="ECO:0000256" key="1">
    <source>
        <dbReference type="PIRSR" id="PIRSR001221-1"/>
    </source>
</evidence>
<sequence length="503" mass="55302">MVIAFLNPIFRFIYERPSARQKLSPPNSPLLLKSAVELAKMVRSREVSCVDVVSAFVQRSRELNKIVNALVVDCYDEALREAERVDERLSGGKNVTEQEAPLLGVPFTAKEAFAAKGLANTSGLLNRKHVIASTDAVVVARLRAAGAILIGLTNCSELCMWYESNNLIYGRTKNAYHRGRIVGGSSGGEACQISCISVIGVGSDIGGSIRMPAFFNGIFGHKPTTGIVDNTGQHPIAINEALTFLSTGPMCRYSCDLIPMLKVMAGPTDMAKLSVDTKVNIRNLKYYYMEDDGGSYLTAPVDPQIKGAVRSAVSHFGATGCIVRNISCHLMKWSFNIWATKMSMSGNISFCKHMGGEKDEVVSPYEELYYWLTLRARHTLPAIGLGILEKFRDKEENEKRFRDMCDQLRDQLSEILGSEGVFIYPAHPVPAPYHNQPLTMIMNFAYTGIFNVLGFPVTSVPMGLSKEGVPIGIQVVSNFHNDHLALAVACELENKFGGWVKPF</sequence>
<reference evidence="4" key="3">
    <citation type="submission" date="2015-06" db="UniProtKB">
        <authorList>
            <consortium name="EnsemblMetazoa"/>
        </authorList>
    </citation>
    <scope>IDENTIFICATION</scope>
</reference>
<dbReference type="InterPro" id="IPR023631">
    <property type="entry name" value="Amidase_dom"/>
</dbReference>
<dbReference type="PANTHER" id="PTHR43372:SF4">
    <property type="entry name" value="FATTY-ACID AMIDE HYDROLASE 2"/>
    <property type="match status" value="1"/>
</dbReference>
<feature type="active site" description="Acyl-ester intermediate" evidence="1">
    <location>
        <position position="208"/>
    </location>
</feature>
<dbReference type="PANTHER" id="PTHR43372">
    <property type="entry name" value="FATTY-ACID AMIDE HYDROLASE"/>
    <property type="match status" value="1"/>
</dbReference>
<evidence type="ECO:0000313" key="4">
    <source>
        <dbReference type="EnsemblMetazoa" id="CapteP136397"/>
    </source>
</evidence>
<proteinExistence type="predicted"/>
<dbReference type="InterPro" id="IPR052739">
    <property type="entry name" value="FAAH2"/>
</dbReference>
<dbReference type="FunCoup" id="R7UJ03">
    <property type="interactions" value="731"/>
</dbReference>
<dbReference type="GO" id="GO:0012505">
    <property type="term" value="C:endomembrane system"/>
    <property type="evidence" value="ECO:0007669"/>
    <property type="project" value="TreeGrafter"/>
</dbReference>
<dbReference type="HOGENOM" id="CLU_009600_16_1_1"/>
<dbReference type="OMA" id="LPTTWGM"/>
<dbReference type="Gene3D" id="3.90.1300.10">
    <property type="entry name" value="Amidase signature (AS) domain"/>
    <property type="match status" value="1"/>
</dbReference>
<dbReference type="EnsemblMetazoa" id="CapteT136397">
    <property type="protein sequence ID" value="CapteP136397"/>
    <property type="gene ID" value="CapteG136397"/>
</dbReference>
<feature type="domain" description="Amidase" evidence="2">
    <location>
        <begin position="51"/>
        <end position="484"/>
    </location>
</feature>
<feature type="active site" description="Charge relay system" evidence="1">
    <location>
        <position position="185"/>
    </location>
</feature>
<dbReference type="InterPro" id="IPR036928">
    <property type="entry name" value="AS_sf"/>
</dbReference>
<reference evidence="5" key="1">
    <citation type="submission" date="2012-12" db="EMBL/GenBank/DDBJ databases">
        <authorList>
            <person name="Hellsten U."/>
            <person name="Grimwood J."/>
            <person name="Chapman J.A."/>
            <person name="Shapiro H."/>
            <person name="Aerts A."/>
            <person name="Otillar R.P."/>
            <person name="Terry A.Y."/>
            <person name="Boore J.L."/>
            <person name="Simakov O."/>
            <person name="Marletaz F."/>
            <person name="Cho S.-J."/>
            <person name="Edsinger-Gonzales E."/>
            <person name="Havlak P."/>
            <person name="Kuo D.-H."/>
            <person name="Larsson T."/>
            <person name="Lv J."/>
            <person name="Arendt D."/>
            <person name="Savage R."/>
            <person name="Osoegawa K."/>
            <person name="de Jong P."/>
            <person name="Lindberg D.R."/>
            <person name="Seaver E.C."/>
            <person name="Weisblat D.A."/>
            <person name="Putnam N.H."/>
            <person name="Grigoriev I.V."/>
            <person name="Rokhsar D.S."/>
        </authorList>
    </citation>
    <scope>NUCLEOTIDE SEQUENCE</scope>
    <source>
        <strain evidence="5">I ESC-2004</strain>
    </source>
</reference>
<dbReference type="PIRSF" id="PIRSF001221">
    <property type="entry name" value="Amidase_fungi"/>
    <property type="match status" value="1"/>
</dbReference>
<evidence type="ECO:0000313" key="3">
    <source>
        <dbReference type="EMBL" id="ELU03267.1"/>
    </source>
</evidence>
<evidence type="ECO:0000313" key="5">
    <source>
        <dbReference type="Proteomes" id="UP000014760"/>
    </source>
</evidence>
<feature type="active site" description="Charge relay system" evidence="1">
    <location>
        <position position="110"/>
    </location>
</feature>
<dbReference type="Proteomes" id="UP000014760">
    <property type="component" value="Unassembled WGS sequence"/>
</dbReference>
<dbReference type="EMBL" id="AMQN01008517">
    <property type="status" value="NOT_ANNOTATED_CDS"/>
    <property type="molecule type" value="Genomic_DNA"/>
</dbReference>
<dbReference type="EMBL" id="KB303327">
    <property type="protein sequence ID" value="ELU03267.1"/>
    <property type="molecule type" value="Genomic_DNA"/>
</dbReference>
<name>R7UJ03_CAPTE</name>
<dbReference type="AlphaFoldDB" id="R7UJ03"/>
<keyword evidence="5" id="KW-1185">Reference proteome</keyword>
<gene>
    <name evidence="3" type="ORF">CAPTEDRAFT_136397</name>
</gene>
<reference evidence="3 5" key="2">
    <citation type="journal article" date="2013" name="Nature">
        <title>Insights into bilaterian evolution from three spiralian genomes.</title>
        <authorList>
            <person name="Simakov O."/>
            <person name="Marletaz F."/>
            <person name="Cho S.J."/>
            <person name="Edsinger-Gonzales E."/>
            <person name="Havlak P."/>
            <person name="Hellsten U."/>
            <person name="Kuo D.H."/>
            <person name="Larsson T."/>
            <person name="Lv J."/>
            <person name="Arendt D."/>
            <person name="Savage R."/>
            <person name="Osoegawa K."/>
            <person name="de Jong P."/>
            <person name="Grimwood J."/>
            <person name="Chapman J.A."/>
            <person name="Shapiro H."/>
            <person name="Aerts A."/>
            <person name="Otillar R.P."/>
            <person name="Terry A.Y."/>
            <person name="Boore J.L."/>
            <person name="Grigoriev I.V."/>
            <person name="Lindberg D.R."/>
            <person name="Seaver E.C."/>
            <person name="Weisblat D.A."/>
            <person name="Putnam N.H."/>
            <person name="Rokhsar D.S."/>
        </authorList>
    </citation>
    <scope>NUCLEOTIDE SEQUENCE</scope>
    <source>
        <strain evidence="3 5">I ESC-2004</strain>
    </source>
</reference>
<dbReference type="STRING" id="283909.R7UJ03"/>